<dbReference type="Pfam" id="PF05222">
    <property type="entry name" value="AlaDh_PNT_N"/>
    <property type="match status" value="1"/>
</dbReference>
<evidence type="ECO:0000313" key="20">
    <source>
        <dbReference type="EMBL" id="AAT82381.1"/>
    </source>
</evidence>
<reference evidence="20 21" key="1">
    <citation type="journal article" date="2004" name="Science">
        <title>The complete genome sequence of Propionibacterium acnes, a commensal of human skin.</title>
        <authorList>
            <person name="Bruggemann H."/>
            <person name="Henne A."/>
            <person name="Hoster F."/>
            <person name="Liesegang H."/>
            <person name="Wiezer A."/>
            <person name="Strittmatter A."/>
            <person name="Hujer S."/>
            <person name="Durre P."/>
            <person name="Gottschalk G."/>
        </authorList>
    </citation>
    <scope>NUCLEOTIDE SEQUENCE [LARGE SCALE GENOMIC DNA]</scope>
    <source>
        <strain evidence="21">DSM 16379 / KPA171202</strain>
    </source>
</reference>
<organism evidence="20 21">
    <name type="scientific">Cutibacterium acnes (strain DSM 16379 / KPA171202)</name>
    <name type="common">Propionibacterium acnes</name>
    <dbReference type="NCBI Taxonomy" id="267747"/>
    <lineage>
        <taxon>Bacteria</taxon>
        <taxon>Bacillati</taxon>
        <taxon>Actinomycetota</taxon>
        <taxon>Actinomycetes</taxon>
        <taxon>Propionibacteriales</taxon>
        <taxon>Propionibacteriaceae</taxon>
        <taxon>Cutibacterium</taxon>
    </lineage>
</organism>
<evidence type="ECO:0000256" key="8">
    <source>
        <dbReference type="ARBA" id="ARBA00022857"/>
    </source>
</evidence>
<dbReference type="Gene3D" id="3.40.50.720">
    <property type="entry name" value="NAD(P)-binding Rossmann-like Domain"/>
    <property type="match status" value="2"/>
</dbReference>
<dbReference type="SUPFAM" id="SSF51735">
    <property type="entry name" value="NAD(P)-binding Rossmann-fold domains"/>
    <property type="match status" value="1"/>
</dbReference>
<evidence type="ECO:0000256" key="17">
    <source>
        <dbReference type="SAM" id="Phobius"/>
    </source>
</evidence>
<dbReference type="SMART" id="SM01003">
    <property type="entry name" value="AlaDh_PNT_N"/>
    <property type="match status" value="1"/>
</dbReference>
<dbReference type="GO" id="GO:0008750">
    <property type="term" value="F:proton-translocating NAD(P)+ transhydrogenase activity"/>
    <property type="evidence" value="ECO:0007669"/>
    <property type="project" value="UniProtKB-EC"/>
</dbReference>
<dbReference type="NCBIfam" id="TIGR00561">
    <property type="entry name" value="pntA"/>
    <property type="match status" value="1"/>
</dbReference>
<dbReference type="NCBIfam" id="NF006942">
    <property type="entry name" value="PRK09424.1"/>
    <property type="match status" value="1"/>
</dbReference>
<sequence length="554" mass="58488">MRWVTASGVRHFSLHIAPNLGKRATPVSWVRTFGRKVTIMIIGIPRELLPGENRVAATPTTVPALLKLGYEVVVEAGAGEHAAQPDRAYEEAGARIVEPGEAWKADLVLAVNEPTDDQISLMRAGAVLVTFLHPRQDLALTEKLAAAGVTGLSMDMVPRISRAQSMDALSSMANISGYRAVVEAAFAYGRTFGGQVTAAGKVPPAKVFVIGTGVAGLAALGAANSMGAEVYATDVRPETAEQVQSMGAIFLHVRTGDSDQGVSSDGYAKETSDDYNARAAELYMEQAGKDDVIITTAAIPGKPSPKLITAEMVYAMKPGSVIVDLAALGGGNCELTRPGESYVTDNGVTIIGYTDLPSRLPGQASQLYGTNLVNLLKLATPEKNGELVLNFDDEVIRTMTVCHEGQVAFPPPPVQVAAAPKPVAKAEIASAPATPEKKPRPWPQTFGIVAVLSIALIALLTFSPMEFVALFGTFAIAVVVGYYVVWNVTHALHTPLMSVTNAISGIIIVGAITQLGSESWGIRIVAALTVLIASINIFGGFTVTQRMLKMFRKA</sequence>
<dbReference type="FunFam" id="3.40.50.720:FF:000028">
    <property type="entry name" value="NAD(P) transhydrogenase subunit alpha"/>
    <property type="match status" value="1"/>
</dbReference>
<keyword evidence="4" id="KW-1003">Cell membrane</keyword>
<evidence type="ECO:0000313" key="21">
    <source>
        <dbReference type="Proteomes" id="UP000000603"/>
    </source>
</evidence>
<dbReference type="EnsemblBacteria" id="AAT82381">
    <property type="protein sequence ID" value="AAT82381"/>
    <property type="gene ID" value="PPA0625"/>
</dbReference>
<dbReference type="KEGG" id="pac:PPA0625"/>
<feature type="transmembrane region" description="Helical" evidence="17">
    <location>
        <begin position="522"/>
        <end position="543"/>
    </location>
</feature>
<evidence type="ECO:0000256" key="11">
    <source>
        <dbReference type="ARBA" id="ARBA00023027"/>
    </source>
</evidence>
<dbReference type="GO" id="GO:0050661">
    <property type="term" value="F:NADP binding"/>
    <property type="evidence" value="ECO:0007669"/>
    <property type="project" value="TreeGrafter"/>
</dbReference>
<dbReference type="EMBL" id="AE017283">
    <property type="protein sequence ID" value="AAT82381.1"/>
    <property type="molecule type" value="Genomic_DNA"/>
</dbReference>
<evidence type="ECO:0000256" key="3">
    <source>
        <dbReference type="ARBA" id="ARBA00012943"/>
    </source>
</evidence>
<dbReference type="GO" id="GO:0005886">
    <property type="term" value="C:plasma membrane"/>
    <property type="evidence" value="ECO:0007669"/>
    <property type="project" value="UniProtKB-SubCell"/>
</dbReference>
<evidence type="ECO:0000256" key="7">
    <source>
        <dbReference type="ARBA" id="ARBA00022741"/>
    </source>
</evidence>
<keyword evidence="6 17" id="KW-0812">Transmembrane</keyword>
<dbReference type="SUPFAM" id="SSF52283">
    <property type="entry name" value="Formate/glycerate dehydrogenase catalytic domain-like"/>
    <property type="match status" value="1"/>
</dbReference>
<feature type="transmembrane region" description="Helical" evidence="17">
    <location>
        <begin position="468"/>
        <end position="486"/>
    </location>
</feature>
<keyword evidence="10 17" id="KW-1133">Transmembrane helix</keyword>
<keyword evidence="9" id="KW-1278">Translocase</keyword>
<dbReference type="PANTHER" id="PTHR10160:SF19">
    <property type="entry name" value="PROTON-TRANSLOCATING NAD(P)(+) TRANSHYDROGENASE"/>
    <property type="match status" value="1"/>
</dbReference>
<evidence type="ECO:0000256" key="10">
    <source>
        <dbReference type="ARBA" id="ARBA00022989"/>
    </source>
</evidence>
<evidence type="ECO:0000256" key="5">
    <source>
        <dbReference type="ARBA" id="ARBA00022519"/>
    </source>
</evidence>
<evidence type="ECO:0000256" key="16">
    <source>
        <dbReference type="ARBA" id="ARBA00083734"/>
    </source>
</evidence>
<keyword evidence="8" id="KW-0521">NADP</keyword>
<comment type="function">
    <text evidence="1">The transhydrogenation between NADH and NADP is coupled to respiration and ATP hydrolysis and functions as a proton pump across the membrane.</text>
</comment>
<dbReference type="HOGENOM" id="CLU_003376_2_1_11"/>
<evidence type="ECO:0000256" key="9">
    <source>
        <dbReference type="ARBA" id="ARBA00022967"/>
    </source>
</evidence>
<dbReference type="PROSITE" id="PS00836">
    <property type="entry name" value="ALADH_PNT_1"/>
    <property type="match status" value="1"/>
</dbReference>
<dbReference type="EC" id="7.1.1.1" evidence="3"/>
<dbReference type="SMART" id="SM01002">
    <property type="entry name" value="AlaDh_PNT_C"/>
    <property type="match status" value="1"/>
</dbReference>
<dbReference type="InterPro" id="IPR007698">
    <property type="entry name" value="AlaDH/PNT_NAD(H)-bd"/>
</dbReference>
<evidence type="ECO:0000256" key="13">
    <source>
        <dbReference type="ARBA" id="ARBA00048202"/>
    </source>
</evidence>
<dbReference type="InterPro" id="IPR026255">
    <property type="entry name" value="NADP_transhyd_a"/>
</dbReference>
<keyword evidence="5" id="KW-0997">Cell inner membrane</keyword>
<evidence type="ECO:0000259" key="19">
    <source>
        <dbReference type="SMART" id="SM01003"/>
    </source>
</evidence>
<dbReference type="GO" id="GO:0016491">
    <property type="term" value="F:oxidoreductase activity"/>
    <property type="evidence" value="ECO:0007669"/>
    <property type="project" value="UniProtKB-KW"/>
</dbReference>
<keyword evidence="20" id="KW-0560">Oxidoreductase</keyword>
<dbReference type="PANTHER" id="PTHR10160">
    <property type="entry name" value="NAD(P) TRANSHYDROGENASE"/>
    <property type="match status" value="1"/>
</dbReference>
<gene>
    <name evidence="20" type="ordered locus">PPA0625</name>
</gene>
<feature type="domain" description="Alanine dehydrogenase/pyridine nucleotide transhydrogenase NAD(H)-binding" evidence="18">
    <location>
        <begin position="185"/>
        <end position="352"/>
    </location>
</feature>
<proteinExistence type="predicted"/>
<dbReference type="CDD" id="cd05304">
    <property type="entry name" value="Rubrum_tdh"/>
    <property type="match status" value="1"/>
</dbReference>
<evidence type="ECO:0000256" key="15">
    <source>
        <dbReference type="ARBA" id="ARBA00079788"/>
    </source>
</evidence>
<dbReference type="Pfam" id="PF01262">
    <property type="entry name" value="AlaDh_PNT_C"/>
    <property type="match status" value="1"/>
</dbReference>
<dbReference type="AlphaFoldDB" id="Q6AA35"/>
<evidence type="ECO:0000256" key="12">
    <source>
        <dbReference type="ARBA" id="ARBA00023136"/>
    </source>
</evidence>
<protein>
    <recommendedName>
        <fullName evidence="14">NAD(P) transhydrogenase subunit alpha</fullName>
        <ecNumber evidence="3">7.1.1.1</ecNumber>
    </recommendedName>
    <alternativeName>
        <fullName evidence="16">Nicotinamide nucleotide transhydrogenase subunit alpha</fullName>
    </alternativeName>
    <alternativeName>
        <fullName evidence="15">Pyridine nucleotide transhydrogenase subunit alpha</fullName>
    </alternativeName>
</protein>
<comment type="subcellular location">
    <subcellularLocation>
        <location evidence="2">Cell inner membrane</location>
        <topology evidence="2">Multi-pass membrane protein</topology>
    </subcellularLocation>
</comment>
<dbReference type="InterPro" id="IPR036291">
    <property type="entry name" value="NAD(P)-bd_dom_sf"/>
</dbReference>
<dbReference type="PIRSF" id="PIRSF000203">
    <property type="entry name" value="NADP_transhydrogenase_alpha"/>
    <property type="match status" value="1"/>
</dbReference>
<evidence type="ECO:0000256" key="6">
    <source>
        <dbReference type="ARBA" id="ARBA00022692"/>
    </source>
</evidence>
<dbReference type="GO" id="GO:0006740">
    <property type="term" value="P:NADPH regeneration"/>
    <property type="evidence" value="ECO:0007669"/>
    <property type="project" value="TreeGrafter"/>
</dbReference>
<evidence type="ECO:0000256" key="1">
    <source>
        <dbReference type="ARBA" id="ARBA00003943"/>
    </source>
</evidence>
<dbReference type="InterPro" id="IPR008142">
    <property type="entry name" value="AlaDH/PNT_CS1"/>
</dbReference>
<dbReference type="InterPro" id="IPR024605">
    <property type="entry name" value="NADP_transhyd_a_C"/>
</dbReference>
<accession>Q6AA35</accession>
<dbReference type="Proteomes" id="UP000000603">
    <property type="component" value="Chromosome"/>
</dbReference>
<dbReference type="Pfam" id="PF12769">
    <property type="entry name" value="PNTB_4TM"/>
    <property type="match status" value="1"/>
</dbReference>
<evidence type="ECO:0000259" key="18">
    <source>
        <dbReference type="SMART" id="SM01002"/>
    </source>
</evidence>
<feature type="transmembrane region" description="Helical" evidence="17">
    <location>
        <begin position="445"/>
        <end position="462"/>
    </location>
</feature>
<keyword evidence="12 17" id="KW-0472">Membrane</keyword>
<evidence type="ECO:0000256" key="2">
    <source>
        <dbReference type="ARBA" id="ARBA00004429"/>
    </source>
</evidence>
<feature type="domain" description="Alanine dehydrogenase/pyridine nucleotide transhydrogenase N-terminal" evidence="19">
    <location>
        <begin position="43"/>
        <end position="176"/>
    </location>
</feature>
<dbReference type="eggNOG" id="COG3288">
    <property type="taxonomic scope" value="Bacteria"/>
</dbReference>
<feature type="transmembrane region" description="Helical" evidence="17">
    <location>
        <begin position="498"/>
        <end position="516"/>
    </location>
</feature>
<keyword evidence="11" id="KW-0520">NAD</keyword>
<comment type="catalytic activity">
    <reaction evidence="13">
        <text>NAD(+) + NADPH + H(+)(in) = NADH + NADP(+) + H(+)(out)</text>
        <dbReference type="Rhea" id="RHEA:47992"/>
        <dbReference type="ChEBI" id="CHEBI:15378"/>
        <dbReference type="ChEBI" id="CHEBI:57540"/>
        <dbReference type="ChEBI" id="CHEBI:57783"/>
        <dbReference type="ChEBI" id="CHEBI:57945"/>
        <dbReference type="ChEBI" id="CHEBI:58349"/>
        <dbReference type="EC" id="7.1.1.1"/>
    </reaction>
</comment>
<name>Q6AA35_CUTAK</name>
<evidence type="ECO:0000256" key="14">
    <source>
        <dbReference type="ARBA" id="ARBA00071831"/>
    </source>
</evidence>
<evidence type="ECO:0000256" key="4">
    <source>
        <dbReference type="ARBA" id="ARBA00022475"/>
    </source>
</evidence>
<dbReference type="InterPro" id="IPR007886">
    <property type="entry name" value="AlaDH/PNT_N"/>
</dbReference>
<keyword evidence="7" id="KW-0547">Nucleotide-binding</keyword>